<dbReference type="EMBL" id="JBHRUV010000079">
    <property type="protein sequence ID" value="MFC3267114.1"/>
    <property type="molecule type" value="Genomic_DNA"/>
</dbReference>
<comment type="caution">
    <text evidence="1">The sequence shown here is derived from an EMBL/GenBank/DDBJ whole genome shotgun (WGS) entry which is preliminary data.</text>
</comment>
<name>A0ABV7LH57_9HYPH</name>
<gene>
    <name evidence="1" type="ORF">ACFOEX_12235</name>
</gene>
<evidence type="ECO:0000313" key="2">
    <source>
        <dbReference type="Proteomes" id="UP001595536"/>
    </source>
</evidence>
<reference evidence="2" key="1">
    <citation type="journal article" date="2019" name="Int. J. Syst. Evol. Microbiol.">
        <title>The Global Catalogue of Microorganisms (GCM) 10K type strain sequencing project: providing services to taxonomists for standard genome sequencing and annotation.</title>
        <authorList>
            <consortium name="The Broad Institute Genomics Platform"/>
            <consortium name="The Broad Institute Genome Sequencing Center for Infectious Disease"/>
            <person name="Wu L."/>
            <person name="Ma J."/>
        </authorList>
    </citation>
    <scope>NUCLEOTIDE SEQUENCE [LARGE SCALE GENOMIC DNA]</scope>
    <source>
        <strain evidence="2">CCM 7941</strain>
    </source>
</reference>
<accession>A0ABV7LH57</accession>
<keyword evidence="2" id="KW-1185">Reference proteome</keyword>
<evidence type="ECO:0000313" key="1">
    <source>
        <dbReference type="EMBL" id="MFC3267114.1"/>
    </source>
</evidence>
<dbReference type="RefSeq" id="WP_376828890.1">
    <property type="nucleotide sequence ID" value="NZ_JBHLWR010000004.1"/>
</dbReference>
<protein>
    <submittedName>
        <fullName evidence="1">Uncharacterized protein</fullName>
    </submittedName>
</protein>
<organism evidence="1 2">
    <name type="scientific">Camelimonas abortus</name>
    <dbReference type="NCBI Taxonomy" id="1017184"/>
    <lineage>
        <taxon>Bacteria</taxon>
        <taxon>Pseudomonadati</taxon>
        <taxon>Pseudomonadota</taxon>
        <taxon>Alphaproteobacteria</taxon>
        <taxon>Hyphomicrobiales</taxon>
        <taxon>Chelatococcaceae</taxon>
        <taxon>Camelimonas</taxon>
    </lineage>
</organism>
<proteinExistence type="predicted"/>
<dbReference type="Proteomes" id="UP001595536">
    <property type="component" value="Unassembled WGS sequence"/>
</dbReference>
<sequence length="63" mass="7212">MSYFDPEWYLKKNPDVLAAIQAGLISSAEEHFQLYGKYEGRNPSPFIDLDFYLAANPDVREAV</sequence>